<keyword evidence="2" id="KW-0239">DNA-directed DNA polymerase</keyword>
<reference evidence="4 5" key="1">
    <citation type="submission" date="2015-11" db="EMBL/GenBank/DDBJ databases">
        <authorList>
            <person name="Zhang Y."/>
            <person name="Guo Z."/>
        </authorList>
    </citation>
    <scope>NUCLEOTIDE SEQUENCE [LARGE SCALE GENOMIC DNA]</scope>
    <source>
        <strain evidence="4 5">KCTC 12086</strain>
    </source>
</reference>
<evidence type="ECO:0000313" key="5">
    <source>
        <dbReference type="Proteomes" id="UP000061457"/>
    </source>
</evidence>
<dbReference type="Gene3D" id="3.40.50.300">
    <property type="entry name" value="P-loop containing nucleotide triphosphate hydrolases"/>
    <property type="match status" value="1"/>
</dbReference>
<dbReference type="InterPro" id="IPR004622">
    <property type="entry name" value="DNA_pol_HolB"/>
</dbReference>
<dbReference type="RefSeq" id="WP_058030125.1">
    <property type="nucleotide sequence ID" value="NZ_CP013187.1"/>
</dbReference>
<dbReference type="GO" id="GO:0006261">
    <property type="term" value="P:DNA-templated DNA replication"/>
    <property type="evidence" value="ECO:0007669"/>
    <property type="project" value="TreeGrafter"/>
</dbReference>
<dbReference type="EMBL" id="CP013187">
    <property type="protein sequence ID" value="ALO42466.1"/>
    <property type="molecule type" value="Genomic_DNA"/>
</dbReference>
<dbReference type="SUPFAM" id="SSF52540">
    <property type="entry name" value="P-loop containing nucleoside triphosphate hydrolases"/>
    <property type="match status" value="1"/>
</dbReference>
<organism evidence="4 5">
    <name type="scientific">Pseudoalteromonas phenolica</name>
    <dbReference type="NCBI Taxonomy" id="161398"/>
    <lineage>
        <taxon>Bacteria</taxon>
        <taxon>Pseudomonadati</taxon>
        <taxon>Pseudomonadota</taxon>
        <taxon>Gammaproteobacteria</taxon>
        <taxon>Alteromonadales</taxon>
        <taxon>Pseudoalteromonadaceae</taxon>
        <taxon>Pseudoalteromonas</taxon>
    </lineage>
</organism>
<comment type="catalytic activity">
    <reaction evidence="3">
        <text>DNA(n) + a 2'-deoxyribonucleoside 5'-triphosphate = DNA(n+1) + diphosphate</text>
        <dbReference type="Rhea" id="RHEA:22508"/>
        <dbReference type="Rhea" id="RHEA-COMP:17339"/>
        <dbReference type="Rhea" id="RHEA-COMP:17340"/>
        <dbReference type="ChEBI" id="CHEBI:33019"/>
        <dbReference type="ChEBI" id="CHEBI:61560"/>
        <dbReference type="ChEBI" id="CHEBI:173112"/>
        <dbReference type="EC" id="2.7.7.7"/>
    </reaction>
</comment>
<evidence type="ECO:0000256" key="3">
    <source>
        <dbReference type="ARBA" id="ARBA00049244"/>
    </source>
</evidence>
<evidence type="ECO:0000256" key="2">
    <source>
        <dbReference type="ARBA" id="ARBA00022932"/>
    </source>
</evidence>
<protein>
    <recommendedName>
        <fullName evidence="1">DNA-directed DNA polymerase</fullName>
        <ecNumber evidence="1">2.7.7.7</ecNumber>
    </recommendedName>
</protein>
<dbReference type="GO" id="GO:0009360">
    <property type="term" value="C:DNA polymerase III complex"/>
    <property type="evidence" value="ECO:0007669"/>
    <property type="project" value="TreeGrafter"/>
</dbReference>
<proteinExistence type="predicted"/>
<dbReference type="AlphaFoldDB" id="A0A0S2K3C9"/>
<dbReference type="GO" id="GO:0003887">
    <property type="term" value="F:DNA-directed DNA polymerase activity"/>
    <property type="evidence" value="ECO:0007669"/>
    <property type="project" value="UniProtKB-KW"/>
</dbReference>
<dbReference type="KEGG" id="pphe:PP2015_1967"/>
<name>A0A0S2K3C9_9GAMM</name>
<keyword evidence="2" id="KW-0548">Nucleotidyltransferase</keyword>
<dbReference type="Proteomes" id="UP000061457">
    <property type="component" value="Chromosome I"/>
</dbReference>
<dbReference type="GO" id="GO:0008408">
    <property type="term" value="F:3'-5' exonuclease activity"/>
    <property type="evidence" value="ECO:0007669"/>
    <property type="project" value="InterPro"/>
</dbReference>
<dbReference type="STRING" id="161398.PP2015_1967"/>
<dbReference type="InterPro" id="IPR050238">
    <property type="entry name" value="DNA_Rep/Repair_Clamp_Loader"/>
</dbReference>
<dbReference type="NCBIfam" id="TIGR00678">
    <property type="entry name" value="holB"/>
    <property type="match status" value="1"/>
</dbReference>
<gene>
    <name evidence="4" type="ORF">PP2015_1967</name>
</gene>
<dbReference type="InterPro" id="IPR027417">
    <property type="entry name" value="P-loop_NTPase"/>
</dbReference>
<dbReference type="Pfam" id="PF13177">
    <property type="entry name" value="DNA_pol3_delta2"/>
    <property type="match status" value="1"/>
</dbReference>
<evidence type="ECO:0000313" key="4">
    <source>
        <dbReference type="EMBL" id="ALO42466.1"/>
    </source>
</evidence>
<sequence>MMPWLERPWQQLNTSFKAGRFHHAQLLAGLQGVGKLALAQGLADAILCENTSELLACGQCKSCALIAAQTHPDKLLVSSEGATIGVDEIRAIADFIYHSAQQGGNKVVIVHQAHKMTHSAANALLKTLEEPNAKRFLILTCDDVAQLPATIVSRCAKSNVAVQSQQQVRAWLIQQLGDYVDQPWIDLFVSQPLKIKHWIETSQVEQINQLFNSIERLGHDTDVSECVELLMKSPELVSEMSLFVQERIKQRLCEGADFFKITASQRALSEFIKDHQQIPGLNLQLALLKLFTSLKQALQ</sequence>
<keyword evidence="5" id="KW-1185">Reference proteome</keyword>
<evidence type="ECO:0000256" key="1">
    <source>
        <dbReference type="ARBA" id="ARBA00012417"/>
    </source>
</evidence>
<dbReference type="PATRIC" id="fig|161398.10.peg.1996"/>
<dbReference type="PANTHER" id="PTHR11669:SF8">
    <property type="entry name" value="DNA POLYMERASE III SUBUNIT DELTA"/>
    <property type="match status" value="1"/>
</dbReference>
<dbReference type="EC" id="2.7.7.7" evidence="1"/>
<accession>A0A0S2K3C9</accession>
<dbReference type="PANTHER" id="PTHR11669">
    <property type="entry name" value="REPLICATION FACTOR C / DNA POLYMERASE III GAMMA-TAU SUBUNIT"/>
    <property type="match status" value="1"/>
</dbReference>
<dbReference type="OrthoDB" id="6965261at2"/>
<keyword evidence="2" id="KW-0808">Transferase</keyword>